<keyword evidence="1 5" id="KW-0436">Ligase</keyword>
<dbReference type="InterPro" id="IPR000924">
    <property type="entry name" value="Glu/Gln-tRNA-synth"/>
</dbReference>
<dbReference type="GO" id="GO:0006424">
    <property type="term" value="P:glutamyl-tRNA aminoacylation"/>
    <property type="evidence" value="ECO:0007669"/>
    <property type="project" value="TreeGrafter"/>
</dbReference>
<keyword evidence="5" id="KW-0648">Protein biosynthesis</keyword>
<dbReference type="Gene3D" id="3.40.50.620">
    <property type="entry name" value="HUPs"/>
    <property type="match status" value="1"/>
</dbReference>
<dbReference type="PANTHER" id="PTHR43311">
    <property type="entry name" value="GLUTAMATE--TRNA LIGASE"/>
    <property type="match status" value="1"/>
</dbReference>
<dbReference type="PANTHER" id="PTHR43311:SF2">
    <property type="entry name" value="GLUTAMATE--TRNA LIGASE, MITOCHONDRIAL-RELATED"/>
    <property type="match status" value="1"/>
</dbReference>
<dbReference type="AlphaFoldDB" id="A0AAD5BY09"/>
<proteinExistence type="inferred from homology"/>
<dbReference type="GO" id="GO:0005739">
    <property type="term" value="C:mitochondrion"/>
    <property type="evidence" value="ECO:0007669"/>
    <property type="project" value="TreeGrafter"/>
</dbReference>
<dbReference type="SUPFAM" id="SSF52374">
    <property type="entry name" value="Nucleotidylyl transferase"/>
    <property type="match status" value="1"/>
</dbReference>
<comment type="similarity">
    <text evidence="5">Belongs to the class-I aminoacyl-tRNA synthetase family.</text>
</comment>
<evidence type="ECO:0000259" key="6">
    <source>
        <dbReference type="Pfam" id="PF00749"/>
    </source>
</evidence>
<evidence type="ECO:0000256" key="2">
    <source>
        <dbReference type="ARBA" id="ARBA00022741"/>
    </source>
</evidence>
<dbReference type="InterPro" id="IPR014729">
    <property type="entry name" value="Rossmann-like_a/b/a_fold"/>
</dbReference>
<dbReference type="GO" id="GO:0048608">
    <property type="term" value="P:reproductive structure development"/>
    <property type="evidence" value="ECO:0007669"/>
    <property type="project" value="UniProtKB-ARBA"/>
</dbReference>
<dbReference type="GO" id="GO:0009791">
    <property type="term" value="P:post-embryonic development"/>
    <property type="evidence" value="ECO:0007669"/>
    <property type="project" value="UniProtKB-ARBA"/>
</dbReference>
<dbReference type="PROSITE" id="PS00178">
    <property type="entry name" value="AA_TRNA_LIGASE_I"/>
    <property type="match status" value="1"/>
</dbReference>
<protein>
    <recommendedName>
        <fullName evidence="6">Glutamyl/glutaminyl-tRNA synthetase class Ib catalytic domain-containing protein</fullName>
    </recommendedName>
</protein>
<evidence type="ECO:0000256" key="3">
    <source>
        <dbReference type="ARBA" id="ARBA00022840"/>
    </source>
</evidence>
<sequence length="101" mass="11292">MATLAGINTSTRLTLPELFPQSRFLRPSLKPHKPTNTFINISFIPNRSFSITASISNNNNNINAVNDRQVRVRFAPSPTGNLHVGGARTALFNYLYARLDY</sequence>
<name>A0AAD5BY09_AMBAR</name>
<dbReference type="InterPro" id="IPR049940">
    <property type="entry name" value="GluQ/Sye"/>
</dbReference>
<dbReference type="PRINTS" id="PR00987">
    <property type="entry name" value="TRNASYNTHGLU"/>
</dbReference>
<keyword evidence="8" id="KW-1185">Reference proteome</keyword>
<gene>
    <name evidence="7" type="ORF">M8C21_026884</name>
</gene>
<dbReference type="InterPro" id="IPR020058">
    <property type="entry name" value="Glu/Gln-tRNA-synth_Ib_cat-dom"/>
</dbReference>
<evidence type="ECO:0000256" key="4">
    <source>
        <dbReference type="ARBA" id="ARBA00023146"/>
    </source>
</evidence>
<keyword evidence="2 5" id="KW-0547">Nucleotide-binding</keyword>
<reference evidence="7" key="1">
    <citation type="submission" date="2022-06" db="EMBL/GenBank/DDBJ databases">
        <title>Uncovering the hologenomic basis of an extraordinary plant invasion.</title>
        <authorList>
            <person name="Bieker V.C."/>
            <person name="Martin M.D."/>
            <person name="Gilbert T."/>
            <person name="Hodgins K."/>
            <person name="Battlay P."/>
            <person name="Petersen B."/>
            <person name="Wilson J."/>
        </authorList>
    </citation>
    <scope>NUCLEOTIDE SEQUENCE</scope>
    <source>
        <strain evidence="7">AA19_3_7</strain>
        <tissue evidence="7">Leaf</tissue>
    </source>
</reference>
<evidence type="ECO:0000256" key="5">
    <source>
        <dbReference type="RuleBase" id="RU363037"/>
    </source>
</evidence>
<keyword evidence="3 5" id="KW-0067">ATP-binding</keyword>
<evidence type="ECO:0000313" key="8">
    <source>
        <dbReference type="Proteomes" id="UP001206925"/>
    </source>
</evidence>
<comment type="caution">
    <text evidence="7">The sequence shown here is derived from an EMBL/GenBank/DDBJ whole genome shotgun (WGS) entry which is preliminary data.</text>
</comment>
<feature type="domain" description="Glutamyl/glutaminyl-tRNA synthetase class Ib catalytic" evidence="6">
    <location>
        <begin position="69"/>
        <end position="98"/>
    </location>
</feature>
<evidence type="ECO:0000313" key="7">
    <source>
        <dbReference type="EMBL" id="KAI7731460.1"/>
    </source>
</evidence>
<dbReference type="GO" id="GO:0004818">
    <property type="term" value="F:glutamate-tRNA ligase activity"/>
    <property type="evidence" value="ECO:0007669"/>
    <property type="project" value="TreeGrafter"/>
</dbReference>
<dbReference type="Pfam" id="PF00749">
    <property type="entry name" value="tRNA-synt_1c"/>
    <property type="match status" value="1"/>
</dbReference>
<keyword evidence="4 5" id="KW-0030">Aminoacyl-tRNA synthetase</keyword>
<dbReference type="InterPro" id="IPR001412">
    <property type="entry name" value="aa-tRNA-synth_I_CS"/>
</dbReference>
<evidence type="ECO:0000256" key="1">
    <source>
        <dbReference type="ARBA" id="ARBA00022598"/>
    </source>
</evidence>
<dbReference type="EMBL" id="JAMZMK010010450">
    <property type="protein sequence ID" value="KAI7731460.1"/>
    <property type="molecule type" value="Genomic_DNA"/>
</dbReference>
<dbReference type="GO" id="GO:0005524">
    <property type="term" value="F:ATP binding"/>
    <property type="evidence" value="ECO:0007669"/>
    <property type="project" value="UniProtKB-KW"/>
</dbReference>
<dbReference type="Proteomes" id="UP001206925">
    <property type="component" value="Unassembled WGS sequence"/>
</dbReference>
<organism evidence="7 8">
    <name type="scientific">Ambrosia artemisiifolia</name>
    <name type="common">Common ragweed</name>
    <dbReference type="NCBI Taxonomy" id="4212"/>
    <lineage>
        <taxon>Eukaryota</taxon>
        <taxon>Viridiplantae</taxon>
        <taxon>Streptophyta</taxon>
        <taxon>Embryophyta</taxon>
        <taxon>Tracheophyta</taxon>
        <taxon>Spermatophyta</taxon>
        <taxon>Magnoliopsida</taxon>
        <taxon>eudicotyledons</taxon>
        <taxon>Gunneridae</taxon>
        <taxon>Pentapetalae</taxon>
        <taxon>asterids</taxon>
        <taxon>campanulids</taxon>
        <taxon>Asterales</taxon>
        <taxon>Asteraceae</taxon>
        <taxon>Asteroideae</taxon>
        <taxon>Heliantheae alliance</taxon>
        <taxon>Heliantheae</taxon>
        <taxon>Ambrosia</taxon>
    </lineage>
</organism>
<accession>A0AAD5BY09</accession>